<protein>
    <submittedName>
        <fullName evidence="6">Metal ABC transporter ATP-binding protein</fullName>
    </submittedName>
</protein>
<dbReference type="PROSITE" id="PS50893">
    <property type="entry name" value="ABC_TRANSPORTER_2"/>
    <property type="match status" value="1"/>
</dbReference>
<dbReference type="CDD" id="cd03235">
    <property type="entry name" value="ABC_Metallic_Cations"/>
    <property type="match status" value="1"/>
</dbReference>
<feature type="domain" description="ABC transporter" evidence="5">
    <location>
        <begin position="7"/>
        <end position="232"/>
    </location>
</feature>
<dbReference type="GO" id="GO:0016887">
    <property type="term" value="F:ATP hydrolysis activity"/>
    <property type="evidence" value="ECO:0007669"/>
    <property type="project" value="InterPro"/>
</dbReference>
<dbReference type="AlphaFoldDB" id="A0A176JZ89"/>
<comment type="similarity">
    <text evidence="1">Belongs to the ABC transporter superfamily.</text>
</comment>
<evidence type="ECO:0000256" key="4">
    <source>
        <dbReference type="ARBA" id="ARBA00022840"/>
    </source>
</evidence>
<name>A0A176JZ89_9BACT</name>
<gene>
    <name evidence="6" type="ORF">AT15_02175</name>
</gene>
<evidence type="ECO:0000256" key="3">
    <source>
        <dbReference type="ARBA" id="ARBA00022741"/>
    </source>
</evidence>
<dbReference type="SUPFAM" id="SSF52540">
    <property type="entry name" value="P-loop containing nucleoside triphosphate hydrolases"/>
    <property type="match status" value="1"/>
</dbReference>
<dbReference type="GO" id="GO:0005524">
    <property type="term" value="F:ATP binding"/>
    <property type="evidence" value="ECO:0007669"/>
    <property type="project" value="UniProtKB-KW"/>
</dbReference>
<dbReference type="PANTHER" id="PTHR42734:SF17">
    <property type="entry name" value="METAL TRANSPORT SYSTEM ATP-BINDING PROTEIN TM_0124-RELATED"/>
    <property type="match status" value="1"/>
</dbReference>
<dbReference type="OrthoDB" id="9806726at2"/>
<keyword evidence="7" id="KW-1185">Reference proteome</keyword>
<dbReference type="SMART" id="SM00382">
    <property type="entry name" value="AAA"/>
    <property type="match status" value="1"/>
</dbReference>
<evidence type="ECO:0000313" key="6">
    <source>
        <dbReference type="EMBL" id="OAA29347.1"/>
    </source>
</evidence>
<evidence type="ECO:0000259" key="5">
    <source>
        <dbReference type="PROSITE" id="PS50893"/>
    </source>
</evidence>
<evidence type="ECO:0000313" key="7">
    <source>
        <dbReference type="Proteomes" id="UP000077339"/>
    </source>
</evidence>
<keyword evidence="2" id="KW-0813">Transport</keyword>
<dbReference type="InterPro" id="IPR003439">
    <property type="entry name" value="ABC_transporter-like_ATP-bd"/>
</dbReference>
<dbReference type="STRING" id="1453497.AT15_02175"/>
<proteinExistence type="inferred from homology"/>
<keyword evidence="3" id="KW-0547">Nucleotide-binding</keyword>
<dbReference type="PANTHER" id="PTHR42734">
    <property type="entry name" value="METAL TRANSPORT SYSTEM ATP-BINDING PROTEIN TM_0124-RELATED"/>
    <property type="match status" value="1"/>
</dbReference>
<dbReference type="Gene3D" id="3.40.50.300">
    <property type="entry name" value="P-loop containing nucleotide triphosphate hydrolases"/>
    <property type="match status" value="1"/>
</dbReference>
<reference evidence="6 7" key="1">
    <citation type="submission" date="2014-02" db="EMBL/GenBank/DDBJ databases">
        <title>Kosmotoga genome sequencing.</title>
        <authorList>
            <person name="Pollo S.M."/>
            <person name="Charchuk R."/>
            <person name="Nesbo C.L."/>
        </authorList>
    </citation>
    <scope>NUCLEOTIDE SEQUENCE [LARGE SCALE GENOMIC DNA]</scope>
    <source>
        <strain evidence="6 7">S304</strain>
    </source>
</reference>
<dbReference type="Pfam" id="PF00005">
    <property type="entry name" value="ABC_tran"/>
    <property type="match status" value="1"/>
</dbReference>
<evidence type="ECO:0000256" key="2">
    <source>
        <dbReference type="ARBA" id="ARBA00022448"/>
    </source>
</evidence>
<dbReference type="Proteomes" id="UP000077339">
    <property type="component" value="Unassembled WGS sequence"/>
</dbReference>
<comment type="caution">
    <text evidence="6">The sequence shown here is derived from an EMBL/GenBank/DDBJ whole genome shotgun (WGS) entry which is preliminary data.</text>
</comment>
<dbReference type="InterPro" id="IPR027417">
    <property type="entry name" value="P-loop_NTPase"/>
</dbReference>
<accession>A0A176JZ89</accession>
<sequence>MSTDVILKIENLNYNVGRNQILQNISFEIKRGEFVGLIGPNGAGKSTLVKAIIGELEGYQGKVEVKGKIGYLPQQKEFERDFPISVKDAVAMGLYRKKGPLRFFNSADWQKVKDLLTIVGAEELYGRKIGVLSGGEYQRIMLARALAAEPEILILDEPEAGIDEMGKASFYQLLSGLKKEKGLTLLMVSHDIGLVFDSCDRIMCLNKTLHCHKSTHEVSPEDLQVIFSPDFDLLIRGKDHLHKEHEL</sequence>
<evidence type="ECO:0000256" key="1">
    <source>
        <dbReference type="ARBA" id="ARBA00005417"/>
    </source>
</evidence>
<dbReference type="EMBL" id="JFHK01000019">
    <property type="protein sequence ID" value="OAA29347.1"/>
    <property type="molecule type" value="Genomic_DNA"/>
</dbReference>
<dbReference type="InterPro" id="IPR050153">
    <property type="entry name" value="Metal_Ion_Import_ABC"/>
</dbReference>
<dbReference type="RefSeq" id="WP_068348226.1">
    <property type="nucleotide sequence ID" value="NZ_JFHK01000019.1"/>
</dbReference>
<dbReference type="PATRIC" id="fig|1453497.3.peg.433"/>
<organism evidence="6 7">
    <name type="scientific">Kosmotoga arenicorallina S304</name>
    <dbReference type="NCBI Taxonomy" id="1453497"/>
    <lineage>
        <taxon>Bacteria</taxon>
        <taxon>Thermotogati</taxon>
        <taxon>Thermotogota</taxon>
        <taxon>Thermotogae</taxon>
        <taxon>Kosmotogales</taxon>
        <taxon>Kosmotogaceae</taxon>
        <taxon>Kosmotoga</taxon>
    </lineage>
</organism>
<keyword evidence="4 6" id="KW-0067">ATP-binding</keyword>
<dbReference type="InterPro" id="IPR003593">
    <property type="entry name" value="AAA+_ATPase"/>
</dbReference>